<dbReference type="RefSeq" id="WP_016519015.1">
    <property type="nucleotide sequence ID" value="NZ_KE332512.1"/>
</dbReference>
<dbReference type="PATRIC" id="fig|1125702.3.peg.1699"/>
<dbReference type="Gene3D" id="3.40.50.150">
    <property type="entry name" value="Vaccinia Virus protein VP39"/>
    <property type="match status" value="1"/>
</dbReference>
<dbReference type="EMBL" id="ATFC01000009">
    <property type="protein sequence ID" value="EPF46136.1"/>
    <property type="molecule type" value="Genomic_DNA"/>
</dbReference>
<dbReference type="GeneID" id="301461790"/>
<feature type="domain" description="DNA methylase N-4/N-6" evidence="7">
    <location>
        <begin position="56"/>
        <end position="351"/>
    </location>
</feature>
<dbReference type="HOGENOM" id="CLU_024927_10_0_12"/>
<accession>S3L9Q7</accession>
<keyword evidence="3" id="KW-0489">Methyltransferase</keyword>
<organism evidence="8 9">
    <name type="scientific">Treponema vincentii F0403</name>
    <dbReference type="NCBI Taxonomy" id="1125702"/>
    <lineage>
        <taxon>Bacteria</taxon>
        <taxon>Pseudomonadati</taxon>
        <taxon>Spirochaetota</taxon>
        <taxon>Spirochaetia</taxon>
        <taxon>Spirochaetales</taxon>
        <taxon>Treponemataceae</taxon>
        <taxon>Treponema</taxon>
    </lineage>
</organism>
<proteinExistence type="inferred from homology"/>
<gene>
    <name evidence="8" type="ORF">HMPREF1222_01648</name>
</gene>
<dbReference type="PANTHER" id="PTHR13370">
    <property type="entry name" value="RNA METHYLASE-RELATED"/>
    <property type="match status" value="1"/>
</dbReference>
<evidence type="ECO:0000256" key="4">
    <source>
        <dbReference type="ARBA" id="ARBA00022679"/>
    </source>
</evidence>
<dbReference type="AlphaFoldDB" id="S3L9Q7"/>
<comment type="caution">
    <text evidence="8">The sequence shown here is derived from an EMBL/GenBank/DDBJ whole genome shotgun (WGS) entry which is preliminary data.</text>
</comment>
<dbReference type="PROSITE" id="PS00092">
    <property type="entry name" value="N6_MTASE"/>
    <property type="match status" value="1"/>
</dbReference>
<dbReference type="InterPro" id="IPR029063">
    <property type="entry name" value="SAM-dependent_MTases_sf"/>
</dbReference>
<dbReference type="GO" id="GO:0005737">
    <property type="term" value="C:cytoplasm"/>
    <property type="evidence" value="ECO:0007669"/>
    <property type="project" value="TreeGrafter"/>
</dbReference>
<dbReference type="Proteomes" id="UP000014605">
    <property type="component" value="Unassembled WGS sequence"/>
</dbReference>
<dbReference type="EC" id="2.1.1.72" evidence="2"/>
<dbReference type="GO" id="GO:0008170">
    <property type="term" value="F:N-methyltransferase activity"/>
    <property type="evidence" value="ECO:0007669"/>
    <property type="project" value="InterPro"/>
</dbReference>
<evidence type="ECO:0000256" key="2">
    <source>
        <dbReference type="ARBA" id="ARBA00011900"/>
    </source>
</evidence>
<comment type="similarity">
    <text evidence="1">Belongs to the N(4)/N(6)-methyltransferase family.</text>
</comment>
<evidence type="ECO:0000313" key="9">
    <source>
        <dbReference type="Proteomes" id="UP000014605"/>
    </source>
</evidence>
<evidence type="ECO:0000259" key="7">
    <source>
        <dbReference type="Pfam" id="PF01555"/>
    </source>
</evidence>
<dbReference type="InterPro" id="IPR002052">
    <property type="entry name" value="DNA_methylase_N6_adenine_CS"/>
</dbReference>
<evidence type="ECO:0000256" key="5">
    <source>
        <dbReference type="ARBA" id="ARBA00022691"/>
    </source>
</evidence>
<comment type="catalytic activity">
    <reaction evidence="6">
        <text>a 2'-deoxyadenosine in DNA + S-adenosyl-L-methionine = an N(6)-methyl-2'-deoxyadenosine in DNA + S-adenosyl-L-homocysteine + H(+)</text>
        <dbReference type="Rhea" id="RHEA:15197"/>
        <dbReference type="Rhea" id="RHEA-COMP:12418"/>
        <dbReference type="Rhea" id="RHEA-COMP:12419"/>
        <dbReference type="ChEBI" id="CHEBI:15378"/>
        <dbReference type="ChEBI" id="CHEBI:57856"/>
        <dbReference type="ChEBI" id="CHEBI:59789"/>
        <dbReference type="ChEBI" id="CHEBI:90615"/>
        <dbReference type="ChEBI" id="CHEBI:90616"/>
        <dbReference type="EC" id="2.1.1.72"/>
    </reaction>
</comment>
<dbReference type="Pfam" id="PF01555">
    <property type="entry name" value="N6_N4_Mtase"/>
    <property type="match status" value="1"/>
</dbReference>
<keyword evidence="9" id="KW-1185">Reference proteome</keyword>
<dbReference type="GO" id="GO:0009007">
    <property type="term" value="F:site-specific DNA-methyltransferase (adenine-specific) activity"/>
    <property type="evidence" value="ECO:0007669"/>
    <property type="project" value="UniProtKB-EC"/>
</dbReference>
<dbReference type="InterPro" id="IPR002941">
    <property type="entry name" value="DNA_methylase_N4/N6"/>
</dbReference>
<dbReference type="GO" id="GO:0032259">
    <property type="term" value="P:methylation"/>
    <property type="evidence" value="ECO:0007669"/>
    <property type="project" value="UniProtKB-KW"/>
</dbReference>
<evidence type="ECO:0000256" key="3">
    <source>
        <dbReference type="ARBA" id="ARBA00022603"/>
    </source>
</evidence>
<reference evidence="8 9" key="1">
    <citation type="submission" date="2013-04" db="EMBL/GenBank/DDBJ databases">
        <title>The Genome Sequence of Treponema vincentii F0403.</title>
        <authorList>
            <consortium name="The Broad Institute Genomics Platform"/>
            <person name="Earl A."/>
            <person name="Ward D."/>
            <person name="Feldgarden M."/>
            <person name="Gevers D."/>
            <person name="Leonetti C."/>
            <person name="Izard J."/>
            <person name="Walker B."/>
            <person name="Young S."/>
            <person name="Zeng Q."/>
            <person name="Gargeya S."/>
            <person name="Fitzgerald M."/>
            <person name="Haas B."/>
            <person name="Abouelleil A."/>
            <person name="Allen A.W."/>
            <person name="Alvarado L."/>
            <person name="Arachchi H.M."/>
            <person name="Berlin A.M."/>
            <person name="Chapman S.B."/>
            <person name="Gainer-Dewar J."/>
            <person name="Goldberg J."/>
            <person name="Griggs A."/>
            <person name="Gujja S."/>
            <person name="Hansen M."/>
            <person name="Howarth C."/>
            <person name="Imamovic A."/>
            <person name="Ireland A."/>
            <person name="Larimer J."/>
            <person name="McCowan C."/>
            <person name="Murphy C."/>
            <person name="Pearson M."/>
            <person name="Poon T.W."/>
            <person name="Priest M."/>
            <person name="Roberts A."/>
            <person name="Saif S."/>
            <person name="Shea T."/>
            <person name="Sisk P."/>
            <person name="Sykes S."/>
            <person name="Wortman J."/>
            <person name="Nusbaum C."/>
            <person name="Birren B."/>
        </authorList>
    </citation>
    <scope>NUCLEOTIDE SEQUENCE [LARGE SCALE GENOMIC DNA]</scope>
    <source>
        <strain evidence="8 9">F0403</strain>
    </source>
</reference>
<evidence type="ECO:0000313" key="8">
    <source>
        <dbReference type="EMBL" id="EPF46136.1"/>
    </source>
</evidence>
<dbReference type="InterPro" id="IPR002295">
    <property type="entry name" value="N4/N6-MTase_EcoPI_Mod-like"/>
</dbReference>
<evidence type="ECO:0000256" key="1">
    <source>
        <dbReference type="ARBA" id="ARBA00006594"/>
    </source>
</evidence>
<keyword evidence="5" id="KW-0949">S-adenosyl-L-methionine</keyword>
<dbReference type="PRINTS" id="PR00506">
    <property type="entry name" value="D21N6MTFRASE"/>
</dbReference>
<protein>
    <recommendedName>
        <fullName evidence="2">site-specific DNA-methyltransferase (adenine-specific)</fullName>
        <ecNumber evidence="2">2.1.1.72</ecNumber>
    </recommendedName>
</protein>
<evidence type="ECO:0000256" key="6">
    <source>
        <dbReference type="ARBA" id="ARBA00047942"/>
    </source>
</evidence>
<dbReference type="GO" id="GO:0003677">
    <property type="term" value="F:DNA binding"/>
    <property type="evidence" value="ECO:0007669"/>
    <property type="project" value="InterPro"/>
</dbReference>
<dbReference type="SUPFAM" id="SSF53335">
    <property type="entry name" value="S-adenosyl-L-methionine-dependent methyltransferases"/>
    <property type="match status" value="1"/>
</dbReference>
<keyword evidence="4" id="KW-0808">Transferase</keyword>
<dbReference type="PANTHER" id="PTHR13370:SF3">
    <property type="entry name" value="TRNA (GUANINE(10)-N2)-METHYLTRANSFERASE HOMOLOG"/>
    <property type="match status" value="1"/>
</dbReference>
<name>S3L9Q7_9SPIR</name>
<sequence length="384" mass="44281">MELFYPGKKNRNEILNMVNPCSFSKKWNSKRNLLIEGDNFSSMQSLLHEYSLKGKIDFIYIDPPFATNSTFTIGEERVSTISSSKKDKIAYQDILIGESFIEFLRERLILAYELLSEKGSFYLHIDYKIGHYVKIILDEIFGIENFKNDITRIKCNPKNFTRRAYGNVKDLILFYTKSKNAIWHELCEPFSEDDIKRLYKKADKNGRLYTTIPLHAPGETKNGVTGGEFNGIKPPVGRHWRSDPKELEELDKQGLIEWSANGVPRKIIYADEQKGKKIQDVWDFKDYQYPVYPTEKNLALLKLLIQASSNPDSIVLDFFCGSGTTLIAAQELGRQWIGIDKSNEAIKIVKKKLAYCQNELFSSMEYDYLSLKPVIKNELSVANQ</sequence>